<dbReference type="AlphaFoldDB" id="A0A1J0R8Q9"/>
<evidence type="ECO:0000256" key="7">
    <source>
        <dbReference type="ARBA" id="ARBA00023180"/>
    </source>
</evidence>
<evidence type="ECO:0000259" key="9">
    <source>
        <dbReference type="Pfam" id="PF10659"/>
    </source>
</evidence>
<evidence type="ECO:0000256" key="5">
    <source>
        <dbReference type="ARBA" id="ARBA00022729"/>
    </source>
</evidence>
<reference evidence="11" key="1">
    <citation type="submission" date="2016-08" db="EMBL/GenBank/DDBJ databases">
        <title>VSG repertoire of Trypanosoma brucei EATRO 1125.</title>
        <authorList>
            <person name="Cross G.A."/>
        </authorList>
    </citation>
    <scope>NUCLEOTIDE SEQUENCE</scope>
    <source>
        <strain evidence="11">EATRO 1125</strain>
    </source>
</reference>
<dbReference type="Pfam" id="PF10659">
    <property type="entry name" value="Trypan_glycop_C"/>
    <property type="match status" value="1"/>
</dbReference>
<evidence type="ECO:0000256" key="6">
    <source>
        <dbReference type="ARBA" id="ARBA00023136"/>
    </source>
</evidence>
<accession>A0A1J0R8Q9</accession>
<dbReference type="EMBL" id="KX700158">
    <property type="protein sequence ID" value="APD74114.1"/>
    <property type="molecule type" value="Genomic_DNA"/>
</dbReference>
<evidence type="ECO:0000256" key="2">
    <source>
        <dbReference type="ARBA" id="ARBA00004609"/>
    </source>
</evidence>
<comment type="function">
    <text evidence="1">VSG forms a coat on the surface of the parasite. The trypanosome evades the immune response of the host by expressing a series of antigenically distinct VSGs from an estimated 1000 VSG genes.</text>
</comment>
<dbReference type="InterPro" id="IPR025932">
    <property type="entry name" value="Trypano_VSG_B_N_dom"/>
</dbReference>
<comment type="subcellular location">
    <subcellularLocation>
        <location evidence="2">Cell membrane</location>
        <topology evidence="2">Lipid-anchor</topology>
        <topology evidence="2">GPI-anchor</topology>
    </subcellularLocation>
</comment>
<name>A0A1J0R8Q9_9TRYP</name>
<evidence type="ECO:0000256" key="3">
    <source>
        <dbReference type="ARBA" id="ARBA00022475"/>
    </source>
</evidence>
<dbReference type="Pfam" id="PF13206">
    <property type="entry name" value="VSG_B"/>
    <property type="match status" value="1"/>
</dbReference>
<evidence type="ECO:0000313" key="11">
    <source>
        <dbReference type="EMBL" id="APD74114.1"/>
    </source>
</evidence>
<keyword evidence="5" id="KW-0732">Signal</keyword>
<keyword evidence="7" id="KW-0325">Glycoprotein</keyword>
<organism evidence="11">
    <name type="scientific">Trypanosoma brucei</name>
    <dbReference type="NCBI Taxonomy" id="5691"/>
    <lineage>
        <taxon>Eukaryota</taxon>
        <taxon>Discoba</taxon>
        <taxon>Euglenozoa</taxon>
        <taxon>Kinetoplastea</taxon>
        <taxon>Metakinetoplastina</taxon>
        <taxon>Trypanosomatida</taxon>
        <taxon>Trypanosomatidae</taxon>
        <taxon>Trypanosoma</taxon>
    </lineage>
</organism>
<keyword evidence="4" id="KW-0336">GPI-anchor</keyword>
<evidence type="ECO:0000259" key="10">
    <source>
        <dbReference type="Pfam" id="PF13206"/>
    </source>
</evidence>
<evidence type="ECO:0000256" key="4">
    <source>
        <dbReference type="ARBA" id="ARBA00022622"/>
    </source>
</evidence>
<dbReference type="InterPro" id="IPR019609">
    <property type="entry name" value="Variant_surf_glycoprt_trypan_C"/>
</dbReference>
<keyword evidence="3" id="KW-1003">Cell membrane</keyword>
<dbReference type="GO" id="GO:0098552">
    <property type="term" value="C:side of membrane"/>
    <property type="evidence" value="ECO:0007669"/>
    <property type="project" value="UniProtKB-KW"/>
</dbReference>
<evidence type="ECO:0000256" key="8">
    <source>
        <dbReference type="ARBA" id="ARBA00023288"/>
    </source>
</evidence>
<evidence type="ECO:0000256" key="1">
    <source>
        <dbReference type="ARBA" id="ARBA00002523"/>
    </source>
</evidence>
<proteinExistence type="predicted"/>
<keyword evidence="6" id="KW-0472">Membrane</keyword>
<keyword evidence="8" id="KW-0449">Lipoprotein</keyword>
<sequence>MNMTKISETFEKLQSFPLQLQTPIRLKISTRYQQGNRKSIPENMMAFTSATLLVIVLQFGFSAPANDKNAPLFHAFFPLIQLGDTAAQVQPPLEPEPSEHEDLFKLNMTLAQPAWVAKFLDNSNPATPQAEKNPTTGLDETEAKMWDTWAKHAANIAKGEGDGKTAADQIKAKYGTPAASESQLKQASHDIAKLADQAHALATQPDSGVKRTEVSDTSILAALQKRQIYNVETKAKKATLNKLLQEAGTIARRAQYDTAYPKPATQEAGTKVMNNAGSKDCTTTAKSEECKPEVGCKYNETTSKCEKDHKTPVVQATGSEWVGTVVDCGKNQTQQAFEVENNNVKAGAKMVCGGITYVNSTEKLSKPECRSSSFLVNKKICSDGCCIYDSSTLEIFLEL</sequence>
<dbReference type="GO" id="GO:0005886">
    <property type="term" value="C:plasma membrane"/>
    <property type="evidence" value="ECO:0007669"/>
    <property type="project" value="UniProtKB-SubCell"/>
</dbReference>
<feature type="domain" description="Trypanosome variant surface glycoprotein B-type N-terminal" evidence="10">
    <location>
        <begin position="52"/>
        <end position="240"/>
    </location>
</feature>
<protein>
    <submittedName>
        <fullName evidence="11">Variant surface glycoprotein 1125.2648</fullName>
    </submittedName>
</protein>
<feature type="domain" description="Trypanosome variant surface glycoprotein C-terminal" evidence="9">
    <location>
        <begin position="281"/>
        <end position="380"/>
    </location>
</feature>